<dbReference type="EMBL" id="JAKOGG010000010">
    <property type="protein sequence ID" value="MCS4557488.1"/>
    <property type="molecule type" value="Genomic_DNA"/>
</dbReference>
<reference evidence="1 2" key="1">
    <citation type="submission" date="2022-02" db="EMBL/GenBank/DDBJ databases">
        <authorList>
            <person name="Zhuang L."/>
        </authorList>
    </citation>
    <scope>NUCLEOTIDE SEQUENCE [LARGE SCALE GENOMIC DNA]</scope>
    <source>
        <strain evidence="1 2">C32</strain>
    </source>
</reference>
<sequence>MKALMGELAKKIRKDVKGREAMKLFLTEGATEKTIKLSDGKKYRLVSKSS</sequence>
<reference evidence="2" key="2">
    <citation type="submission" date="2023-07" db="EMBL/GenBank/DDBJ databases">
        <title>Shewanella mangrovi sp. nov., an acetaldehyde- degrading bacterium isolated from mangrove sediment.</title>
        <authorList>
            <person name="Liu Y."/>
        </authorList>
    </citation>
    <scope>NUCLEOTIDE SEQUENCE [LARGE SCALE GENOMIC DNA]</scope>
    <source>
        <strain evidence="2">C32</strain>
    </source>
</reference>
<accession>A0ABT2FMC7</accession>
<proteinExistence type="predicted"/>
<organism evidence="1 2">
    <name type="scientific">Shewanella electrica</name>
    <dbReference type="NCBI Taxonomy" id="515560"/>
    <lineage>
        <taxon>Bacteria</taxon>
        <taxon>Pseudomonadati</taxon>
        <taxon>Pseudomonadota</taxon>
        <taxon>Gammaproteobacteria</taxon>
        <taxon>Alteromonadales</taxon>
        <taxon>Shewanellaceae</taxon>
        <taxon>Shewanella</taxon>
    </lineage>
</organism>
<keyword evidence="2" id="KW-1185">Reference proteome</keyword>
<gene>
    <name evidence="1" type="ORF">L9G74_13635</name>
</gene>
<comment type="caution">
    <text evidence="1">The sequence shown here is derived from an EMBL/GenBank/DDBJ whole genome shotgun (WGS) entry which is preliminary data.</text>
</comment>
<evidence type="ECO:0000313" key="2">
    <source>
        <dbReference type="Proteomes" id="UP001201549"/>
    </source>
</evidence>
<dbReference type="RefSeq" id="WP_238896967.1">
    <property type="nucleotide sequence ID" value="NZ_JAKOGG010000010.1"/>
</dbReference>
<evidence type="ECO:0000313" key="1">
    <source>
        <dbReference type="EMBL" id="MCS4557488.1"/>
    </source>
</evidence>
<protein>
    <submittedName>
        <fullName evidence="1">Uncharacterized protein</fullName>
    </submittedName>
</protein>
<name>A0ABT2FMC7_9GAMM</name>
<dbReference type="Proteomes" id="UP001201549">
    <property type="component" value="Unassembled WGS sequence"/>
</dbReference>